<organism evidence="3 4">
    <name type="scientific">Bosea lupini</name>
    <dbReference type="NCBI Taxonomy" id="1036779"/>
    <lineage>
        <taxon>Bacteria</taxon>
        <taxon>Pseudomonadati</taxon>
        <taxon>Pseudomonadota</taxon>
        <taxon>Alphaproteobacteria</taxon>
        <taxon>Hyphomicrobiales</taxon>
        <taxon>Boseaceae</taxon>
        <taxon>Bosea</taxon>
    </lineage>
</organism>
<keyword evidence="2" id="KW-0812">Transmembrane</keyword>
<sequence>MDHDPSPPKQAGIAALLAVATIGVMIAAIFVGFNLYHADMQRERQSGQVDQRDLPKTPTDLQVAPPRQ</sequence>
<reference evidence="4" key="1">
    <citation type="submission" date="2016-10" db="EMBL/GenBank/DDBJ databases">
        <authorList>
            <person name="Varghese N."/>
            <person name="Submissions S."/>
        </authorList>
    </citation>
    <scope>NUCLEOTIDE SEQUENCE [LARGE SCALE GENOMIC DNA]</scope>
    <source>
        <strain evidence="4">LMG 26383,CCUG 61248,R- 45681</strain>
    </source>
</reference>
<feature type="region of interest" description="Disordered" evidence="1">
    <location>
        <begin position="42"/>
        <end position="68"/>
    </location>
</feature>
<dbReference type="Proteomes" id="UP000199664">
    <property type="component" value="Unassembled WGS sequence"/>
</dbReference>
<dbReference type="OrthoDB" id="8164051at2"/>
<evidence type="ECO:0000313" key="3">
    <source>
        <dbReference type="EMBL" id="SEM20990.1"/>
    </source>
</evidence>
<keyword evidence="4" id="KW-1185">Reference proteome</keyword>
<protein>
    <submittedName>
        <fullName evidence="3">Uncharacterized protein</fullName>
    </submittedName>
</protein>
<dbReference type="AlphaFoldDB" id="A0A1H7WHM2"/>
<keyword evidence="2" id="KW-0472">Membrane</keyword>
<feature type="compositionally biased region" description="Basic and acidic residues" evidence="1">
    <location>
        <begin position="42"/>
        <end position="55"/>
    </location>
</feature>
<evidence type="ECO:0000313" key="4">
    <source>
        <dbReference type="Proteomes" id="UP000199664"/>
    </source>
</evidence>
<proteinExistence type="predicted"/>
<accession>A0A1H7WHM2</accession>
<dbReference type="EMBL" id="FOAN01000008">
    <property type="protein sequence ID" value="SEM20990.1"/>
    <property type="molecule type" value="Genomic_DNA"/>
</dbReference>
<feature type="transmembrane region" description="Helical" evidence="2">
    <location>
        <begin position="12"/>
        <end position="36"/>
    </location>
</feature>
<dbReference type="RefSeq" id="WP_091840024.1">
    <property type="nucleotide sequence ID" value="NZ_FOAN01000008.1"/>
</dbReference>
<evidence type="ECO:0000256" key="1">
    <source>
        <dbReference type="SAM" id="MobiDB-lite"/>
    </source>
</evidence>
<gene>
    <name evidence="3" type="ORF">SAMN04515666_108178</name>
</gene>
<dbReference type="STRING" id="1036779.SAMN04515666_108178"/>
<evidence type="ECO:0000256" key="2">
    <source>
        <dbReference type="SAM" id="Phobius"/>
    </source>
</evidence>
<name>A0A1H7WHM2_9HYPH</name>
<keyword evidence="2" id="KW-1133">Transmembrane helix</keyword>